<keyword evidence="1" id="KW-0175">Coiled coil</keyword>
<name>A0A915JGZ1_ROMCU</name>
<evidence type="ECO:0000313" key="4">
    <source>
        <dbReference type="WBParaSite" id="nRc.2.0.1.t25248-RA"/>
    </source>
</evidence>
<dbReference type="AlphaFoldDB" id="A0A915JGZ1"/>
<feature type="compositionally biased region" description="Basic and acidic residues" evidence="2">
    <location>
        <begin position="1"/>
        <end position="11"/>
    </location>
</feature>
<feature type="compositionally biased region" description="Basic and acidic residues" evidence="2">
    <location>
        <begin position="360"/>
        <end position="382"/>
    </location>
</feature>
<keyword evidence="3" id="KW-1185">Reference proteome</keyword>
<sequence length="409" mass="46084">RHQEEKEKSIKSSESTTISPSSPRSDATFDQKRLIFEKSAAVADHGDQNRLKIVATISRHRKFGGPPNNCYYSSYGGSFRDDRRSYKENSDPTNYRRKIGDEKPATFVAAPVIESTLPPPTLKKIAPVYSTPTQKDCRGQNDAAPSSVLHQYICVVNKPPALPGTDYKVTSLEEEKFVGKITDFLPEIERDHRQHRQLFEAGKKFVENSAADIEKESTAVDETDSQLQDSKTLSQSSRDVANIRKSFEQRIEREKSAYPSVAVPLPSTVHYSHLAFPRDKAQAAYVVSRALAQKITAKNRGLPAASSATVYQRVQKRIDQQEQENLEKESKQQQLEKQMNECLMEKEEYGMIEEGEDLKTMDKGVSNSDEKLGVTSVKRYDGETMPPVPMVRAMRSKSVCYQSPHAKED</sequence>
<feature type="region of interest" description="Disordered" evidence="2">
    <location>
        <begin position="1"/>
        <end position="30"/>
    </location>
</feature>
<proteinExistence type="predicted"/>
<dbReference type="WBParaSite" id="nRc.2.0.1.t25248-RA">
    <property type="protein sequence ID" value="nRc.2.0.1.t25248-RA"/>
    <property type="gene ID" value="nRc.2.0.1.g25248"/>
</dbReference>
<evidence type="ECO:0000313" key="3">
    <source>
        <dbReference type="Proteomes" id="UP000887565"/>
    </source>
</evidence>
<accession>A0A915JGZ1</accession>
<evidence type="ECO:0000256" key="1">
    <source>
        <dbReference type="SAM" id="Coils"/>
    </source>
</evidence>
<reference evidence="4" key="1">
    <citation type="submission" date="2022-11" db="UniProtKB">
        <authorList>
            <consortium name="WormBaseParasite"/>
        </authorList>
    </citation>
    <scope>IDENTIFICATION</scope>
</reference>
<feature type="compositionally biased region" description="Low complexity" evidence="2">
    <location>
        <begin position="12"/>
        <end position="23"/>
    </location>
</feature>
<dbReference type="Proteomes" id="UP000887565">
    <property type="component" value="Unplaced"/>
</dbReference>
<feature type="coiled-coil region" evidence="1">
    <location>
        <begin position="311"/>
        <end position="348"/>
    </location>
</feature>
<feature type="region of interest" description="Disordered" evidence="2">
    <location>
        <begin position="360"/>
        <end position="391"/>
    </location>
</feature>
<organism evidence="3 4">
    <name type="scientific">Romanomermis culicivorax</name>
    <name type="common">Nematode worm</name>
    <dbReference type="NCBI Taxonomy" id="13658"/>
    <lineage>
        <taxon>Eukaryota</taxon>
        <taxon>Metazoa</taxon>
        <taxon>Ecdysozoa</taxon>
        <taxon>Nematoda</taxon>
        <taxon>Enoplea</taxon>
        <taxon>Dorylaimia</taxon>
        <taxon>Mermithida</taxon>
        <taxon>Mermithoidea</taxon>
        <taxon>Mermithidae</taxon>
        <taxon>Romanomermis</taxon>
    </lineage>
</organism>
<feature type="compositionally biased region" description="Polar residues" evidence="2">
    <location>
        <begin position="225"/>
        <end position="239"/>
    </location>
</feature>
<feature type="region of interest" description="Disordered" evidence="2">
    <location>
        <begin position="215"/>
        <end position="239"/>
    </location>
</feature>
<protein>
    <submittedName>
        <fullName evidence="4">Uncharacterized protein</fullName>
    </submittedName>
</protein>
<evidence type="ECO:0000256" key="2">
    <source>
        <dbReference type="SAM" id="MobiDB-lite"/>
    </source>
</evidence>